<evidence type="ECO:0000256" key="2">
    <source>
        <dbReference type="ARBA" id="ARBA00023002"/>
    </source>
</evidence>
<comment type="similarity">
    <text evidence="1">Belongs to the short-chain dehydrogenases/reductases (SDR) family.</text>
</comment>
<dbReference type="GO" id="GO:0016616">
    <property type="term" value="F:oxidoreductase activity, acting on the CH-OH group of donors, NAD or NADP as acceptor"/>
    <property type="evidence" value="ECO:0007669"/>
    <property type="project" value="TreeGrafter"/>
</dbReference>
<organism evidence="3 4">
    <name type="scientific">Paracoccus versutus</name>
    <name type="common">Thiobacillus versutus</name>
    <dbReference type="NCBI Taxonomy" id="34007"/>
    <lineage>
        <taxon>Bacteria</taxon>
        <taxon>Pseudomonadati</taxon>
        <taxon>Pseudomonadota</taxon>
        <taxon>Alphaproteobacteria</taxon>
        <taxon>Rhodobacterales</taxon>
        <taxon>Paracoccaceae</taxon>
        <taxon>Paracoccus</taxon>
    </lineage>
</organism>
<dbReference type="AlphaFoldDB" id="A0A3D9XS91"/>
<dbReference type="InterPro" id="IPR002347">
    <property type="entry name" value="SDR_fam"/>
</dbReference>
<dbReference type="PRINTS" id="PR00080">
    <property type="entry name" value="SDRFAMILY"/>
</dbReference>
<keyword evidence="2" id="KW-0560">Oxidoreductase</keyword>
<dbReference type="PANTHER" id="PTHR42760">
    <property type="entry name" value="SHORT-CHAIN DEHYDROGENASES/REDUCTASES FAMILY MEMBER"/>
    <property type="match status" value="1"/>
</dbReference>
<gene>
    <name evidence="3" type="ORF">BDD41_1864</name>
</gene>
<evidence type="ECO:0000256" key="1">
    <source>
        <dbReference type="ARBA" id="ARBA00006484"/>
    </source>
</evidence>
<proteinExistence type="inferred from homology"/>
<dbReference type="InterPro" id="IPR020904">
    <property type="entry name" value="Sc_DH/Rdtase_CS"/>
</dbReference>
<dbReference type="Proteomes" id="UP000256941">
    <property type="component" value="Unassembled WGS sequence"/>
</dbReference>
<evidence type="ECO:0000313" key="4">
    <source>
        <dbReference type="Proteomes" id="UP000256941"/>
    </source>
</evidence>
<sequence length="220" mass="22975">MLDIDGDALLRSATELFGSEAEARRHVAAVDVSDSASIDAALDRLEATHGPVTHAVANAGINPPAGTLEITDAQWKRVLSVNLDGQFYTCRAVGRRLADRKAGTGAMVTVSSLAGFNGKHDRIAYCASKGAIVNMTRALALDLGKHGIRVNGVAPGIILTAQQARNSSDYRDMQASRAALGRNGAADEVANVALFLLSDLASFVTGETIVVDGGLTARYV</sequence>
<dbReference type="Pfam" id="PF13561">
    <property type="entry name" value="adh_short_C2"/>
    <property type="match status" value="1"/>
</dbReference>
<dbReference type="PROSITE" id="PS00061">
    <property type="entry name" value="ADH_SHORT"/>
    <property type="match status" value="1"/>
</dbReference>
<dbReference type="Gene3D" id="3.40.50.720">
    <property type="entry name" value="NAD(P)-binding Rossmann-like Domain"/>
    <property type="match status" value="1"/>
</dbReference>
<reference evidence="3 4" key="1">
    <citation type="submission" date="2018-08" db="EMBL/GenBank/DDBJ databases">
        <title>Genomic Encyclopedia of Archaeal and Bacterial Type Strains, Phase II (KMG-II): from individual species to whole genera.</title>
        <authorList>
            <person name="Goeker M."/>
        </authorList>
    </citation>
    <scope>NUCLEOTIDE SEQUENCE [LARGE SCALE GENOMIC DNA]</scope>
    <source>
        <strain evidence="3 4">DSM 17099</strain>
    </source>
</reference>
<comment type="caution">
    <text evidence="3">The sequence shown here is derived from an EMBL/GenBank/DDBJ whole genome shotgun (WGS) entry which is preliminary data.</text>
</comment>
<dbReference type="CDD" id="cd05233">
    <property type="entry name" value="SDR_c"/>
    <property type="match status" value="1"/>
</dbReference>
<evidence type="ECO:0000313" key="3">
    <source>
        <dbReference type="EMBL" id="REF73314.1"/>
    </source>
</evidence>
<dbReference type="FunFam" id="3.40.50.720:FF:000084">
    <property type="entry name" value="Short-chain dehydrogenase reductase"/>
    <property type="match status" value="1"/>
</dbReference>
<dbReference type="SUPFAM" id="SSF51735">
    <property type="entry name" value="NAD(P)-binding Rossmann-fold domains"/>
    <property type="match status" value="1"/>
</dbReference>
<protein>
    <submittedName>
        <fullName evidence="3">3-oxoacyl-[acyl-carrier protein] reductase</fullName>
    </submittedName>
</protein>
<dbReference type="PANTHER" id="PTHR42760:SF133">
    <property type="entry name" value="3-OXOACYL-[ACYL-CARRIER-PROTEIN] REDUCTASE"/>
    <property type="match status" value="1"/>
</dbReference>
<dbReference type="InterPro" id="IPR036291">
    <property type="entry name" value="NAD(P)-bd_dom_sf"/>
</dbReference>
<dbReference type="PRINTS" id="PR00081">
    <property type="entry name" value="GDHRDH"/>
</dbReference>
<accession>A0A3D9XS91</accession>
<dbReference type="EMBL" id="QTUJ01000001">
    <property type="protein sequence ID" value="REF73314.1"/>
    <property type="molecule type" value="Genomic_DNA"/>
</dbReference>
<name>A0A3D9XS91_PARVE</name>